<dbReference type="Pfam" id="PF25045">
    <property type="entry name" value="vWA_Ro60"/>
    <property type="match status" value="1"/>
</dbReference>
<evidence type="ECO:0000256" key="3">
    <source>
        <dbReference type="ARBA" id="ARBA00022490"/>
    </source>
</evidence>
<feature type="region of interest" description="Disordered" evidence="7">
    <location>
        <begin position="192"/>
        <end position="229"/>
    </location>
</feature>
<keyword evidence="3" id="KW-0963">Cytoplasm</keyword>
<dbReference type="GO" id="GO:1990904">
    <property type="term" value="C:ribonucleoprotein complex"/>
    <property type="evidence" value="ECO:0007669"/>
    <property type="project" value="UniProtKB-KW"/>
</dbReference>
<sequence>MELDAKDKLRRFCYLGRFEPVYIHLRGSINVGQYWPQLEVLCKTLDDVAMLLILRQALQETTLVRRDEPLLVYAAYLASDVDIKWKTSVRKAFPALILNDEDLFMFCKYAMLIQRELKHKGFTNTTRKAITAWYEDQSPEELRQMWLTHRGAHGFTHKALIKLCHINDETIGAVGTVTPFFKTCTELLKSSESSEEATTIENHTDAKPQVDEKEQSAKTATTDVEKTQSNTELSPSVILSVSKLRTTKNKTEALKIIRKFKLRYHQVPNHLLRFGPIMEALIPTMSYLQLLKSWRNLARYHFDNPKIMKLCQTLFENKKLLRKDNIHPIVFLMQMRDLGMRDDIAKLAPKRVEALKMPLFKQLYQQSFGNNQSTGLRMHITINIQKNYRKKNLKNHNKLGFLEAAIALAFGYFKREKEVDVFYWIDDKLALGQMPWEAGITVEDAIDYCDLLDITKTSQRLITPVLRAMERKQVYDVFLVIVPTAGRGNPKNSSDFLCKFVDKYREKKNPKAKFVILDLLKFRKSMRYSETRNENVLEICGLDEHTTNLINNFALNRFG</sequence>
<dbReference type="GO" id="GO:0003723">
    <property type="term" value="F:RNA binding"/>
    <property type="evidence" value="ECO:0007669"/>
    <property type="project" value="UniProtKB-KW"/>
</dbReference>
<dbReference type="OrthoDB" id="6098064at2759"/>
<dbReference type="SUPFAM" id="SSF53300">
    <property type="entry name" value="vWA-like"/>
    <property type="match status" value="1"/>
</dbReference>
<evidence type="ECO:0000256" key="1">
    <source>
        <dbReference type="ARBA" id="ARBA00004496"/>
    </source>
</evidence>
<dbReference type="GO" id="GO:0046872">
    <property type="term" value="F:metal ion binding"/>
    <property type="evidence" value="ECO:0007669"/>
    <property type="project" value="UniProtKB-KW"/>
</dbReference>
<evidence type="ECO:0000313" key="9">
    <source>
        <dbReference type="EMBL" id="JAC37647.1"/>
    </source>
</evidence>
<feature type="compositionally biased region" description="Polar residues" evidence="7">
    <location>
        <begin position="217"/>
        <end position="229"/>
    </location>
</feature>
<comment type="similarity">
    <text evidence="2">Belongs to the Ro 60 kDa family.</text>
</comment>
<name>A0A034V676_BACDO</name>
<dbReference type="InterPro" id="IPR036465">
    <property type="entry name" value="vWFA_dom_sf"/>
</dbReference>
<evidence type="ECO:0000256" key="2">
    <source>
        <dbReference type="ARBA" id="ARBA00007814"/>
    </source>
</evidence>
<keyword evidence="6 9" id="KW-0687">Ribonucleoprotein</keyword>
<dbReference type="EMBL" id="GAKP01021305">
    <property type="protein sequence ID" value="JAC37647.1"/>
    <property type="molecule type" value="Transcribed_RNA"/>
</dbReference>
<dbReference type="InterPro" id="IPR056800">
    <property type="entry name" value="vWA_Ro60"/>
</dbReference>
<dbReference type="InterPro" id="IPR037214">
    <property type="entry name" value="TROVE_dom_sf"/>
</dbReference>
<dbReference type="PANTHER" id="PTHR14202:SF0">
    <property type="entry name" value="RNA-BINDING PROTEIN RO60"/>
    <property type="match status" value="1"/>
</dbReference>
<feature type="compositionally biased region" description="Basic and acidic residues" evidence="7">
    <location>
        <begin position="202"/>
        <end position="216"/>
    </location>
</feature>
<dbReference type="GO" id="GO:0005737">
    <property type="term" value="C:cytoplasm"/>
    <property type="evidence" value="ECO:0007669"/>
    <property type="project" value="UniProtKB-SubCell"/>
</dbReference>
<comment type="subcellular location">
    <subcellularLocation>
        <location evidence="1">Cytoplasm</location>
    </subcellularLocation>
</comment>
<dbReference type="Gene3D" id="3.40.50.410">
    <property type="entry name" value="von Willebrand factor, type A domain"/>
    <property type="match status" value="1"/>
</dbReference>
<reference evidence="9" key="1">
    <citation type="journal article" date="2014" name="BMC Genomics">
        <title>Characterizing the developmental transcriptome of the oriental fruit fly, Bactrocera dorsalis (Diptera: Tephritidae) through comparative genomic analysis with Drosophila melanogaster utilizing modENCODE datasets.</title>
        <authorList>
            <person name="Geib S.M."/>
            <person name="Calla B."/>
            <person name="Hall B."/>
            <person name="Hou S."/>
            <person name="Manoukis N.C."/>
        </authorList>
    </citation>
    <scope>NUCLEOTIDE SEQUENCE</scope>
    <source>
        <strain evidence="9">Punador</strain>
    </source>
</reference>
<evidence type="ECO:0000256" key="4">
    <source>
        <dbReference type="ARBA" id="ARBA00022723"/>
    </source>
</evidence>
<keyword evidence="5" id="KW-0694">RNA-binding</keyword>
<dbReference type="SUPFAM" id="SSF140864">
    <property type="entry name" value="TROVE domain-like"/>
    <property type="match status" value="1"/>
</dbReference>
<protein>
    <submittedName>
        <fullName evidence="9">60 kDa SS-A/Ro ribonucleoprotein</fullName>
    </submittedName>
</protein>
<feature type="domain" description="TROVE" evidence="8">
    <location>
        <begin position="1"/>
        <end position="376"/>
    </location>
</feature>
<keyword evidence="4" id="KW-0479">Metal-binding</keyword>
<organism evidence="9">
    <name type="scientific">Bactrocera dorsalis</name>
    <name type="common">Oriental fruit fly</name>
    <name type="synonym">Dacus dorsalis</name>
    <dbReference type="NCBI Taxonomy" id="27457"/>
    <lineage>
        <taxon>Eukaryota</taxon>
        <taxon>Metazoa</taxon>
        <taxon>Ecdysozoa</taxon>
        <taxon>Arthropoda</taxon>
        <taxon>Hexapoda</taxon>
        <taxon>Insecta</taxon>
        <taxon>Pterygota</taxon>
        <taxon>Neoptera</taxon>
        <taxon>Endopterygota</taxon>
        <taxon>Diptera</taxon>
        <taxon>Brachycera</taxon>
        <taxon>Muscomorpha</taxon>
        <taxon>Tephritoidea</taxon>
        <taxon>Tephritidae</taxon>
        <taxon>Bactrocera</taxon>
        <taxon>Bactrocera</taxon>
    </lineage>
</organism>
<dbReference type="PROSITE" id="PS50988">
    <property type="entry name" value="TROVE"/>
    <property type="match status" value="1"/>
</dbReference>
<evidence type="ECO:0000256" key="5">
    <source>
        <dbReference type="ARBA" id="ARBA00022884"/>
    </source>
</evidence>
<dbReference type="InterPro" id="IPR040322">
    <property type="entry name" value="TROVE2"/>
</dbReference>
<dbReference type="PANTHER" id="PTHR14202">
    <property type="entry name" value="60 KDA RIBONUCLEOPROTEIN SSA/RO"/>
    <property type="match status" value="1"/>
</dbReference>
<evidence type="ECO:0000256" key="7">
    <source>
        <dbReference type="SAM" id="MobiDB-lite"/>
    </source>
</evidence>
<dbReference type="AlphaFoldDB" id="A0A034V676"/>
<evidence type="ECO:0000259" key="8">
    <source>
        <dbReference type="PROSITE" id="PS50988"/>
    </source>
</evidence>
<evidence type="ECO:0000256" key="6">
    <source>
        <dbReference type="ARBA" id="ARBA00023274"/>
    </source>
</evidence>
<gene>
    <name evidence="9" type="primary">RO60</name>
</gene>
<proteinExistence type="inferred from homology"/>
<dbReference type="InterPro" id="IPR008858">
    <property type="entry name" value="TROVE_dom"/>
</dbReference>
<accession>A0A034V676</accession>